<dbReference type="Proteomes" id="UP000606600">
    <property type="component" value="Unassembled WGS sequence"/>
</dbReference>
<dbReference type="InterPro" id="IPR026341">
    <property type="entry name" value="T9SS_type_B"/>
</dbReference>
<dbReference type="InterPro" id="IPR013783">
    <property type="entry name" value="Ig-like_fold"/>
</dbReference>
<accession>A0ABR7WK63</accession>
<feature type="chain" id="PRO_5045400397" evidence="1">
    <location>
        <begin position="21"/>
        <end position="1335"/>
    </location>
</feature>
<feature type="domain" description="Cadherin-like beta-sandwich-like" evidence="2">
    <location>
        <begin position="265"/>
        <end position="355"/>
    </location>
</feature>
<keyword evidence="4" id="KW-1185">Reference proteome</keyword>
<feature type="domain" description="Cadherin-like beta-sandwich-like" evidence="2">
    <location>
        <begin position="461"/>
        <end position="547"/>
    </location>
</feature>
<sequence>MKKLLLLAVLILKVSLYAFANTGHSASLTLGEFTATHNRNTGSADPTGNFDANAPNVTANAITIDNDAYLRGLFILEGHLTTGFSPDNFNYTASFPNNISQITITPTLNSASATVKVNGASVSSGNAAPAIPLSVGPNTITIKVTAGDGVTIFSYTIIVTRAKPGLLSSLALSAGTLSPGFNRNIFAYSVNVASTVATFKVTPTIADAGTTITVNGVAVTSGAASQAITLQRGLNTINIQATDASGYIQNYIVNVTQAKSTDANLSNLTVSQGTLSPGFNTDIDNYDVVVPSSVFLFTVVPTLRTAGGQIRVNGVIVASGSASQAISLQIGENTITIISSSEAGFGKPYTITVTRVRSEVLSNLTLSAGTLSPVFTPSRLEYSATVAENVSSLTVLPVLTSAAASVWVNGVTVANGSPSAAIPLQIGINTITVAVNGKVGGDERTYTITVSRVPDLRLDNLVISDGTLTPAFNKDSLNYKVTVQYPTTSVRFTLTPHYVGATMKIDGAAATSGVPSQPVTVSVGEDGHTIQVSAAGVTKTYTVKIKRLPLLLLSGMFISSGTLTQVGTTDNYTVSVSNSVSSVTMKIGTRDPATIKVNGNITAQNTNSAPITLTGTSTTFPVEILGADGINKRIISITVNRAGSNSTAMNYIAVNTGPITKVNVNDWESTVLFSVTSVKVTLGTKDPATIKINGIVTAQLTASAPVTLTGVTTTIPVEITAEDGVTKLSFNIIIHRPPPSSNTGLGGMLISAGTLMRVGTTDNYTASVSTSVSSVTLKVSTTDPATIKINGIITAQSAVSAPITLTGATTTFLVEITAQDGITKRNISITVKKAGSNNTALNYIAVNTGPITRVDATANWESSVPFAVTSVKVTLGTKDPATIKVNGVTTAQLTASAPVTLTGSTTVIPIEITAEDGVTKLPFNITIHRAPPSNGTGLKFIAVSTGPVTKVGTSLNWVSLASSSVNSVQITLATKDPGTIKINGVTTAQNAASAPVTLTGTATAIPVEITAEDGVTKQPFTITINRTGSNSTWLSNMSISAGTLTQVGTTDNYTASVSSVTIKIGTKSPATIKVNGVNTAQNTASAPVTLTGAATMFPVEITAEDGTTKRNISITVNKAGSNNTALNYIAVNAGPITRVGTTNNWVSTVSSTVSSVKITLRTKDPATIKINGTTTAQFTESAPVTLTGAATAIPIEITAEDGVTKLAFTITINKTPPPGIAAVNKNTIDVLQKPEPSPDAPEALTVKQAVSPNGDGINDRFTIAGINAYPENTVRIMNRNGDVIYEAKGYDNESKAFDGRNSKSTLQQPGTYFYSIEYKKGTETLRKTGYMVLKY</sequence>
<feature type="domain" description="Cadherin-like beta-sandwich-like" evidence="2">
    <location>
        <begin position="760"/>
        <end position="832"/>
    </location>
</feature>
<dbReference type="Gene3D" id="2.60.40.10">
    <property type="entry name" value="Immunoglobulins"/>
    <property type="match status" value="2"/>
</dbReference>
<evidence type="ECO:0000256" key="1">
    <source>
        <dbReference type="SAM" id="SignalP"/>
    </source>
</evidence>
<feature type="domain" description="Cadherin-like beta-sandwich-like" evidence="2">
    <location>
        <begin position="168"/>
        <end position="256"/>
    </location>
</feature>
<evidence type="ECO:0000313" key="4">
    <source>
        <dbReference type="Proteomes" id="UP000606600"/>
    </source>
</evidence>
<dbReference type="Pfam" id="PF13585">
    <property type="entry name" value="CHU_C"/>
    <property type="match status" value="1"/>
</dbReference>
<feature type="domain" description="Cadherin-like beta-sandwich-like" evidence="2">
    <location>
        <begin position="1049"/>
        <end position="1118"/>
    </location>
</feature>
<protein>
    <submittedName>
        <fullName evidence="3">Cadherin-like beta sandwich domain-containing protein</fullName>
    </submittedName>
</protein>
<feature type="domain" description="Cadherin-like beta-sandwich-like" evidence="2">
    <location>
        <begin position="361"/>
        <end position="452"/>
    </location>
</feature>
<feature type="domain" description="Cadherin-like beta-sandwich-like" evidence="2">
    <location>
        <begin position="860"/>
        <end position="929"/>
    </location>
</feature>
<dbReference type="InterPro" id="IPR025883">
    <property type="entry name" value="Cadherin-like_domain"/>
</dbReference>
<feature type="domain" description="Cadherin-like beta-sandwich-like" evidence="2">
    <location>
        <begin position="568"/>
        <end position="641"/>
    </location>
</feature>
<name>A0ABR7WK63_9SPHI</name>
<dbReference type="EMBL" id="JACWMY010000001">
    <property type="protein sequence ID" value="MBD1362715.1"/>
    <property type="molecule type" value="Genomic_DNA"/>
</dbReference>
<gene>
    <name evidence="3" type="ORF">IDJ77_02735</name>
</gene>
<keyword evidence="1" id="KW-0732">Signal</keyword>
<comment type="caution">
    <text evidence="3">The sequence shown here is derived from an EMBL/GenBank/DDBJ whole genome shotgun (WGS) entry which is preliminary data.</text>
</comment>
<feature type="domain" description="Cadherin-like beta-sandwich-like" evidence="2">
    <location>
        <begin position="962"/>
        <end position="1026"/>
    </location>
</feature>
<dbReference type="Pfam" id="PF12733">
    <property type="entry name" value="Cadherin-like"/>
    <property type="match status" value="12"/>
</dbReference>
<evidence type="ECO:0000313" key="3">
    <source>
        <dbReference type="EMBL" id="MBD1362715.1"/>
    </source>
</evidence>
<evidence type="ECO:0000259" key="2">
    <source>
        <dbReference type="Pfam" id="PF12733"/>
    </source>
</evidence>
<proteinExistence type="predicted"/>
<feature type="domain" description="Cadherin-like beta-sandwich-like" evidence="2">
    <location>
        <begin position="81"/>
        <end position="161"/>
    </location>
</feature>
<feature type="domain" description="Cadherin-like beta-sandwich-like" evidence="2">
    <location>
        <begin position="1147"/>
        <end position="1214"/>
    </location>
</feature>
<reference evidence="3 4" key="1">
    <citation type="submission" date="2020-09" db="EMBL/GenBank/DDBJ databases">
        <title>Novel species of Mucilaginibacter isolated from a glacier on the Tibetan Plateau.</title>
        <authorList>
            <person name="Liu Q."/>
            <person name="Xin Y.-H."/>
        </authorList>
    </citation>
    <scope>NUCLEOTIDE SEQUENCE [LARGE SCALE GENOMIC DNA]</scope>
    <source>
        <strain evidence="3 4">ZT4R22</strain>
    </source>
</reference>
<feature type="signal peptide" evidence="1">
    <location>
        <begin position="1"/>
        <end position="20"/>
    </location>
</feature>
<feature type="domain" description="Cadherin-like beta-sandwich-like" evidence="2">
    <location>
        <begin position="668"/>
        <end position="736"/>
    </location>
</feature>
<organism evidence="3 4">
    <name type="scientific">Mucilaginibacter pankratovii</name>
    <dbReference type="NCBI Taxonomy" id="2772110"/>
    <lineage>
        <taxon>Bacteria</taxon>
        <taxon>Pseudomonadati</taxon>
        <taxon>Bacteroidota</taxon>
        <taxon>Sphingobacteriia</taxon>
        <taxon>Sphingobacteriales</taxon>
        <taxon>Sphingobacteriaceae</taxon>
        <taxon>Mucilaginibacter</taxon>
    </lineage>
</organism>
<dbReference type="NCBIfam" id="TIGR04131">
    <property type="entry name" value="Bac_Flav_CTERM"/>
    <property type="match status" value="1"/>
</dbReference>
<dbReference type="RefSeq" id="WP_191187380.1">
    <property type="nucleotide sequence ID" value="NZ_JACWMY010000001.1"/>
</dbReference>